<sequence length="58" mass="6413">IWPSIWARGRRSHRLKYVRCPSHSLHSGSTSQGCPGRLLAGHGVSHLRGSIWPDSTLP</sequence>
<proteinExistence type="predicted"/>
<accession>A0A7M4EWR5</accession>
<evidence type="ECO:0000313" key="2">
    <source>
        <dbReference type="Proteomes" id="UP000594220"/>
    </source>
</evidence>
<reference evidence="1" key="2">
    <citation type="submission" date="2025-09" db="UniProtKB">
        <authorList>
            <consortium name="Ensembl"/>
        </authorList>
    </citation>
    <scope>IDENTIFICATION</scope>
</reference>
<protein>
    <submittedName>
        <fullName evidence="1">Uncharacterized protein</fullName>
    </submittedName>
</protein>
<reference evidence="1" key="1">
    <citation type="submission" date="2025-08" db="UniProtKB">
        <authorList>
            <consortium name="Ensembl"/>
        </authorList>
    </citation>
    <scope>IDENTIFICATION</scope>
</reference>
<keyword evidence="2" id="KW-1185">Reference proteome</keyword>
<dbReference type="Proteomes" id="UP000594220">
    <property type="component" value="Unplaced"/>
</dbReference>
<dbReference type="AlphaFoldDB" id="A0A7M4EWR5"/>
<evidence type="ECO:0000313" key="1">
    <source>
        <dbReference type="Ensembl" id="ENSCPRP00005016152.1"/>
    </source>
</evidence>
<name>A0A7M4EWR5_CROPO</name>
<dbReference type="Ensembl" id="ENSCPRT00005018910.1">
    <property type="protein sequence ID" value="ENSCPRP00005016152.1"/>
    <property type="gene ID" value="ENSCPRG00005011271.1"/>
</dbReference>
<organism evidence="1 2">
    <name type="scientific">Crocodylus porosus</name>
    <name type="common">Saltwater crocodile</name>
    <name type="synonym">Estuarine crocodile</name>
    <dbReference type="NCBI Taxonomy" id="8502"/>
    <lineage>
        <taxon>Eukaryota</taxon>
        <taxon>Metazoa</taxon>
        <taxon>Chordata</taxon>
        <taxon>Craniata</taxon>
        <taxon>Vertebrata</taxon>
        <taxon>Euteleostomi</taxon>
        <taxon>Archelosauria</taxon>
        <taxon>Archosauria</taxon>
        <taxon>Crocodylia</taxon>
        <taxon>Longirostres</taxon>
        <taxon>Crocodylidae</taxon>
        <taxon>Crocodylus</taxon>
    </lineage>
</organism>